<evidence type="ECO:0000313" key="2">
    <source>
        <dbReference type="Proteomes" id="UP000275368"/>
    </source>
</evidence>
<name>A0A3G9J886_9BACL</name>
<keyword evidence="2" id="KW-1185">Reference proteome</keyword>
<dbReference type="Pfam" id="PF11667">
    <property type="entry name" value="DUF3267"/>
    <property type="match status" value="1"/>
</dbReference>
<dbReference type="InterPro" id="IPR021683">
    <property type="entry name" value="DUF3267"/>
</dbReference>
<protein>
    <submittedName>
        <fullName evidence="1">Uncharacterized protein</fullName>
    </submittedName>
</protein>
<reference evidence="1 2" key="1">
    <citation type="submission" date="2018-11" db="EMBL/GenBank/DDBJ databases">
        <title>Complete genome sequence of Paenibacillus baekrokdamisoli strain KCTC 33723.</title>
        <authorList>
            <person name="Kang S.W."/>
            <person name="Lee K.C."/>
            <person name="Kim K.K."/>
            <person name="Kim J.S."/>
            <person name="Kim D.S."/>
            <person name="Ko S.H."/>
            <person name="Yang S.H."/>
            <person name="Lee J.S."/>
        </authorList>
    </citation>
    <scope>NUCLEOTIDE SEQUENCE [LARGE SCALE GENOMIC DNA]</scope>
    <source>
        <strain evidence="1 2">KCTC 33723</strain>
    </source>
</reference>
<proteinExistence type="predicted"/>
<dbReference type="OrthoDB" id="1778118at2"/>
<dbReference type="AlphaFoldDB" id="A0A3G9J886"/>
<gene>
    <name evidence="1" type="ORF">Back11_13830</name>
</gene>
<organism evidence="1 2">
    <name type="scientific">Paenibacillus baekrokdamisoli</name>
    <dbReference type="NCBI Taxonomy" id="1712516"/>
    <lineage>
        <taxon>Bacteria</taxon>
        <taxon>Bacillati</taxon>
        <taxon>Bacillota</taxon>
        <taxon>Bacilli</taxon>
        <taxon>Bacillales</taxon>
        <taxon>Paenibacillaceae</taxon>
        <taxon>Paenibacillus</taxon>
    </lineage>
</organism>
<sequence length="203" mass="23183">MKIIFHIPKANPEKQAELVRQQWMKLKEPQSMPIAILFSIPFMILAAGITLILTSLFHPIRLEDFGFHGGSITFKINILYIIGIFVVLIIHELIHLVLVPNFMKSNKTWIGIQLFGGFVLTEEVMSRNRFVLISLSPFLVISIILPIIFGFFGWLNPTVIFLFFLNAMGSSVDLLSLTLILFQVPKKALIINCHLTTYWKLSK</sequence>
<evidence type="ECO:0000313" key="1">
    <source>
        <dbReference type="EMBL" id="BBH20038.1"/>
    </source>
</evidence>
<accession>A0A3G9J886</accession>
<dbReference type="RefSeq" id="WP_125654805.1">
    <property type="nucleotide sequence ID" value="NZ_AP019308.1"/>
</dbReference>
<dbReference type="EMBL" id="AP019308">
    <property type="protein sequence ID" value="BBH20038.1"/>
    <property type="molecule type" value="Genomic_DNA"/>
</dbReference>
<dbReference type="Proteomes" id="UP000275368">
    <property type="component" value="Chromosome"/>
</dbReference>
<dbReference type="KEGG" id="pbk:Back11_13830"/>